<dbReference type="InterPro" id="IPR026960">
    <property type="entry name" value="RVT-Znf"/>
</dbReference>
<dbReference type="Proteomes" id="UP000053815">
    <property type="component" value="Unassembled WGS sequence"/>
</dbReference>
<feature type="domain" description="Reverse transcriptase zinc-binding" evidence="1">
    <location>
        <begin position="17"/>
        <end position="87"/>
    </location>
</feature>
<dbReference type="EMBL" id="DF836339">
    <property type="protein sequence ID" value="GAN03890.1"/>
    <property type="molecule type" value="Genomic_DNA"/>
</dbReference>
<keyword evidence="3" id="KW-1185">Reference proteome</keyword>
<evidence type="ECO:0000313" key="3">
    <source>
        <dbReference type="Proteomes" id="UP000053815"/>
    </source>
</evidence>
<sequence>MDSISSYQPLVPTEHRFSNATVETLWSSPVHPAARTVLYRVLSKCIPHKSYLRTIGSVENAICPFCSQGIDTLRQFLVDCPVKWQFWQFVLSQYYAHYPLTPEIIYGTVRYLHLPHFIKDHRCHLYNLMANVKFVLVSR</sequence>
<accession>A0A0C9LTN9</accession>
<name>A0A0C9LTN9_9FUNG</name>
<dbReference type="AlphaFoldDB" id="A0A0C9LTN9"/>
<gene>
    <name evidence="2" type="ORF">MAM1_0050c03346</name>
</gene>
<dbReference type="OrthoDB" id="2287161at2759"/>
<evidence type="ECO:0000313" key="2">
    <source>
        <dbReference type="EMBL" id="GAN03890.1"/>
    </source>
</evidence>
<evidence type="ECO:0000259" key="1">
    <source>
        <dbReference type="Pfam" id="PF13966"/>
    </source>
</evidence>
<reference evidence="2" key="1">
    <citation type="submission" date="2014-09" db="EMBL/GenBank/DDBJ databases">
        <title>Draft genome sequence of an oleaginous Mucoromycotina fungus Mucor ambiguus NBRC6742.</title>
        <authorList>
            <person name="Takeda I."/>
            <person name="Yamane N."/>
            <person name="Morita T."/>
            <person name="Tamano K."/>
            <person name="Machida M."/>
            <person name="Baker S."/>
            <person name="Koike H."/>
        </authorList>
    </citation>
    <scope>NUCLEOTIDE SEQUENCE</scope>
    <source>
        <strain evidence="2">NBRC 6742</strain>
    </source>
</reference>
<dbReference type="STRING" id="91626.A0A0C9LTN9"/>
<organism evidence="2">
    <name type="scientific">Mucor ambiguus</name>
    <dbReference type="NCBI Taxonomy" id="91626"/>
    <lineage>
        <taxon>Eukaryota</taxon>
        <taxon>Fungi</taxon>
        <taxon>Fungi incertae sedis</taxon>
        <taxon>Mucoromycota</taxon>
        <taxon>Mucoromycotina</taxon>
        <taxon>Mucoromycetes</taxon>
        <taxon>Mucorales</taxon>
        <taxon>Mucorineae</taxon>
        <taxon>Mucoraceae</taxon>
        <taxon>Mucor</taxon>
    </lineage>
</organism>
<proteinExistence type="predicted"/>
<protein>
    <recommendedName>
        <fullName evidence="1">Reverse transcriptase zinc-binding domain-containing protein</fullName>
    </recommendedName>
</protein>
<dbReference type="Pfam" id="PF13966">
    <property type="entry name" value="zf-RVT"/>
    <property type="match status" value="1"/>
</dbReference>